<gene>
    <name evidence="2" type="ORF">SAMN05192576_0975</name>
</gene>
<evidence type="ECO:0000259" key="1">
    <source>
        <dbReference type="Pfam" id="PF12867"/>
    </source>
</evidence>
<dbReference type="STRING" id="1005944.SAMN05192576_0975"/>
<evidence type="ECO:0000313" key="3">
    <source>
        <dbReference type="Proteomes" id="UP000199004"/>
    </source>
</evidence>
<protein>
    <submittedName>
        <fullName evidence="2">DinB superfamily protein</fullName>
    </submittedName>
</protein>
<keyword evidence="3" id="KW-1185">Reference proteome</keyword>
<dbReference type="EMBL" id="FNIC01000001">
    <property type="protein sequence ID" value="SDM80600.1"/>
    <property type="molecule type" value="Genomic_DNA"/>
</dbReference>
<dbReference type="SUPFAM" id="SSF141571">
    <property type="entry name" value="Pentapeptide repeat-like"/>
    <property type="match status" value="1"/>
</dbReference>
<dbReference type="Gene3D" id="1.20.120.450">
    <property type="entry name" value="dinb family like domain"/>
    <property type="match status" value="1"/>
</dbReference>
<feature type="domain" description="DinB-like" evidence="1">
    <location>
        <begin position="105"/>
        <end position="251"/>
    </location>
</feature>
<dbReference type="RefSeq" id="WP_091022348.1">
    <property type="nucleotide sequence ID" value="NZ_BKAE01000002.1"/>
</dbReference>
<dbReference type="OrthoDB" id="3542438at2"/>
<dbReference type="SUPFAM" id="SSF109854">
    <property type="entry name" value="DinB/YfiT-like putative metalloenzymes"/>
    <property type="match status" value="1"/>
</dbReference>
<dbReference type="InterPro" id="IPR034660">
    <property type="entry name" value="DinB/YfiT-like"/>
</dbReference>
<reference evidence="2 3" key="1">
    <citation type="submission" date="2016-10" db="EMBL/GenBank/DDBJ databases">
        <authorList>
            <person name="de Groot N.N."/>
        </authorList>
    </citation>
    <scope>NUCLEOTIDE SEQUENCE [LARGE SCALE GENOMIC DNA]</scope>
    <source>
        <strain evidence="2 3">CGMCC 1.11147</strain>
    </source>
</reference>
<dbReference type="InterPro" id="IPR024775">
    <property type="entry name" value="DinB-like"/>
</dbReference>
<organism evidence="2 3">
    <name type="scientific">Nocardioides szechwanensis</name>
    <dbReference type="NCBI Taxonomy" id="1005944"/>
    <lineage>
        <taxon>Bacteria</taxon>
        <taxon>Bacillati</taxon>
        <taxon>Actinomycetota</taxon>
        <taxon>Actinomycetes</taxon>
        <taxon>Propionibacteriales</taxon>
        <taxon>Nocardioidaceae</taxon>
        <taxon>Nocardioides</taxon>
    </lineage>
</organism>
<evidence type="ECO:0000313" key="2">
    <source>
        <dbReference type="EMBL" id="SDM80600.1"/>
    </source>
</evidence>
<dbReference type="Proteomes" id="UP000199004">
    <property type="component" value="Unassembled WGS sequence"/>
</dbReference>
<accession>A0A1G9W7Y9</accession>
<name>A0A1G9W7Y9_9ACTN</name>
<dbReference type="AlphaFoldDB" id="A0A1G9W7Y9"/>
<proteinExistence type="predicted"/>
<sequence>MTAQYGPHRWSAGVHDDGRNAEHRGASFLVRDLTGARFVDCDLTGVKIVDSWLVGVELSGFVGGLSVNGVDVTAYVESELDRRHPERVQLREIRDADGFRAMWTELERLWSEATARAEALPEELRQERVDGEWSFVETLRHLVFITDSWASRTVLDDPAPFHRLALPQTAYAPADAAALGMDVDARPSYAEVTQARADRGAVVQRILDGLTDQDLGRTCSRTPAPGYPEEDRAVADCLAVVMEEECEHLRFAQRDLAALERRP</sequence>
<dbReference type="Pfam" id="PF12867">
    <property type="entry name" value="DinB_2"/>
    <property type="match status" value="1"/>
</dbReference>